<dbReference type="AlphaFoldDB" id="A0A438AFJ7"/>
<dbReference type="SFLD" id="SFLDG01129">
    <property type="entry name" value="C1.5:_HAD__Beta-PGM__Phosphata"/>
    <property type="match status" value="1"/>
</dbReference>
<dbReference type="InterPro" id="IPR023214">
    <property type="entry name" value="HAD_sf"/>
</dbReference>
<dbReference type="OrthoDB" id="9782449at2"/>
<gene>
    <name evidence="1" type="ORF">EKE94_13000</name>
</gene>
<organism evidence="1 2">
    <name type="scientific">Mesobaculum littorinae</name>
    <dbReference type="NCBI Taxonomy" id="2486419"/>
    <lineage>
        <taxon>Bacteria</taxon>
        <taxon>Pseudomonadati</taxon>
        <taxon>Pseudomonadota</taxon>
        <taxon>Alphaproteobacteria</taxon>
        <taxon>Rhodobacterales</taxon>
        <taxon>Roseobacteraceae</taxon>
        <taxon>Mesobaculum</taxon>
    </lineage>
</organism>
<dbReference type="Pfam" id="PF00702">
    <property type="entry name" value="Hydrolase"/>
    <property type="match status" value="1"/>
</dbReference>
<dbReference type="InterPro" id="IPR036412">
    <property type="entry name" value="HAD-like_sf"/>
</dbReference>
<name>A0A438AFJ7_9RHOB</name>
<evidence type="ECO:0000313" key="1">
    <source>
        <dbReference type="EMBL" id="RVV97458.1"/>
    </source>
</evidence>
<dbReference type="PANTHER" id="PTHR18901:SF38">
    <property type="entry name" value="PSEUDOURIDINE-5'-PHOSPHATASE"/>
    <property type="match status" value="1"/>
</dbReference>
<comment type="caution">
    <text evidence="1">The sequence shown here is derived from an EMBL/GenBank/DDBJ whole genome shotgun (WGS) entry which is preliminary data.</text>
</comment>
<dbReference type="NCBIfam" id="TIGR01509">
    <property type="entry name" value="HAD-SF-IA-v3"/>
    <property type="match status" value="1"/>
</dbReference>
<reference evidence="1 2" key="1">
    <citation type="submission" date="2018-11" db="EMBL/GenBank/DDBJ databases">
        <title>Mesobaculum littorinae gen. nov., sp. nov., isolated from Littorina scabra that represents a novel genus of the order Rhodobacteraceae.</title>
        <authorList>
            <person name="Li F."/>
        </authorList>
    </citation>
    <scope>NUCLEOTIDE SEQUENCE [LARGE SCALE GENOMIC DNA]</scope>
    <source>
        <strain evidence="1 2">M0103</strain>
    </source>
</reference>
<evidence type="ECO:0000313" key="2">
    <source>
        <dbReference type="Proteomes" id="UP000285908"/>
    </source>
</evidence>
<sequence>MPADMSKRTLPAPIAAVIFDLDGLLLDTERLALEAGAEAMAELGHPLGQAFLLTLVGADAQANAARINAHLGTDYDAARITSAWNAALDRRTAVAGVPVKPGAPGFLADLARRGLPFAVATNSHTANAESKIERSALAGQVPVLVGVDQVRAGKPAPDVYLEAARRLGVAPRDAVAFEDSDLGARAARTAGLFVVQIPDATRPSPGLAHMVAETLGDGARAVGLAFETS</sequence>
<dbReference type="PRINTS" id="PR00413">
    <property type="entry name" value="HADHALOGNASE"/>
</dbReference>
<dbReference type="EMBL" id="RQXX01000004">
    <property type="protein sequence ID" value="RVV97458.1"/>
    <property type="molecule type" value="Genomic_DNA"/>
</dbReference>
<proteinExistence type="predicted"/>
<dbReference type="Proteomes" id="UP000285908">
    <property type="component" value="Unassembled WGS sequence"/>
</dbReference>
<keyword evidence="2" id="KW-1185">Reference proteome</keyword>
<dbReference type="PANTHER" id="PTHR18901">
    <property type="entry name" value="2-DEOXYGLUCOSE-6-PHOSPHATE PHOSPHATASE 2"/>
    <property type="match status" value="1"/>
</dbReference>
<dbReference type="SUPFAM" id="SSF56784">
    <property type="entry name" value="HAD-like"/>
    <property type="match status" value="1"/>
</dbReference>
<accession>A0A438AFJ7</accession>
<dbReference type="SFLD" id="SFLDS00003">
    <property type="entry name" value="Haloacid_Dehalogenase"/>
    <property type="match status" value="1"/>
</dbReference>
<dbReference type="InterPro" id="IPR006439">
    <property type="entry name" value="HAD-SF_hydro_IA"/>
</dbReference>
<dbReference type="Gene3D" id="1.10.150.240">
    <property type="entry name" value="Putative phosphatase, domain 2"/>
    <property type="match status" value="1"/>
</dbReference>
<dbReference type="InterPro" id="IPR023198">
    <property type="entry name" value="PGP-like_dom2"/>
</dbReference>
<protein>
    <submittedName>
        <fullName evidence="1">HAD family phosphatase</fullName>
    </submittedName>
</protein>
<dbReference type="Gene3D" id="3.40.50.1000">
    <property type="entry name" value="HAD superfamily/HAD-like"/>
    <property type="match status" value="1"/>
</dbReference>